<dbReference type="GO" id="GO:0006355">
    <property type="term" value="P:regulation of DNA-templated transcription"/>
    <property type="evidence" value="ECO:0007669"/>
    <property type="project" value="InterPro"/>
</dbReference>
<evidence type="ECO:0000259" key="8">
    <source>
        <dbReference type="PROSITE" id="PS51755"/>
    </source>
</evidence>
<dbReference type="Gene3D" id="1.25.40.10">
    <property type="entry name" value="Tetratricopeptide repeat domain"/>
    <property type="match status" value="2"/>
</dbReference>
<feature type="compositionally biased region" description="Polar residues" evidence="7">
    <location>
        <begin position="949"/>
        <end position="958"/>
    </location>
</feature>
<evidence type="ECO:0000313" key="9">
    <source>
        <dbReference type="EMBL" id="XBV23550.1"/>
    </source>
</evidence>
<dbReference type="InterPro" id="IPR016032">
    <property type="entry name" value="Sig_transdc_resp-reg_C-effctor"/>
</dbReference>
<dbReference type="InterPro" id="IPR051677">
    <property type="entry name" value="AfsR-DnrI-RedD_regulator"/>
</dbReference>
<dbReference type="EMBL" id="CP158165">
    <property type="protein sequence ID" value="XBV23550.1"/>
    <property type="molecule type" value="Genomic_DNA"/>
</dbReference>
<keyword evidence="4" id="KW-0804">Transcription</keyword>
<dbReference type="PRINTS" id="PR00364">
    <property type="entry name" value="DISEASERSIST"/>
</dbReference>
<organism evidence="9">
    <name type="scientific">Kribbella sp. HUAS MG21</name>
    <dbReference type="NCBI Taxonomy" id="3160966"/>
    <lineage>
        <taxon>Bacteria</taxon>
        <taxon>Bacillati</taxon>
        <taxon>Actinomycetota</taxon>
        <taxon>Actinomycetes</taxon>
        <taxon>Propionibacteriales</taxon>
        <taxon>Kribbellaceae</taxon>
        <taxon>Kribbella</taxon>
    </lineage>
</organism>
<dbReference type="SUPFAM" id="SSF48452">
    <property type="entry name" value="TPR-like"/>
    <property type="match status" value="2"/>
</dbReference>
<name>A0AAU7TA77_9ACTN</name>
<dbReference type="Pfam" id="PF13424">
    <property type="entry name" value="TPR_12"/>
    <property type="match status" value="1"/>
</dbReference>
<evidence type="ECO:0000256" key="1">
    <source>
        <dbReference type="ARBA" id="ARBA00005820"/>
    </source>
</evidence>
<dbReference type="RefSeq" id="WP_350276381.1">
    <property type="nucleotide sequence ID" value="NZ_CP158165.1"/>
</dbReference>
<evidence type="ECO:0000256" key="5">
    <source>
        <dbReference type="PROSITE-ProRule" id="PRU01091"/>
    </source>
</evidence>
<keyword evidence="2" id="KW-0805">Transcription regulation</keyword>
<dbReference type="SMART" id="SM01043">
    <property type="entry name" value="BTAD"/>
    <property type="match status" value="1"/>
</dbReference>
<reference evidence="9" key="1">
    <citation type="submission" date="2024-06" db="EMBL/GenBank/DDBJ databases">
        <title>Kribbella sp. strain HUAS MG21 genome sequences.</title>
        <authorList>
            <person name="Mo P."/>
        </authorList>
    </citation>
    <scope>NUCLEOTIDE SEQUENCE</scope>
    <source>
        <strain evidence="9">HUAS MG21</strain>
    </source>
</reference>
<feature type="DNA-binding region" description="OmpR/PhoB-type" evidence="5">
    <location>
        <begin position="1"/>
        <end position="99"/>
    </location>
</feature>
<dbReference type="Gene3D" id="1.10.10.10">
    <property type="entry name" value="Winged helix-like DNA-binding domain superfamily/Winged helix DNA-binding domain"/>
    <property type="match status" value="1"/>
</dbReference>
<dbReference type="InterPro" id="IPR005158">
    <property type="entry name" value="BTAD"/>
</dbReference>
<evidence type="ECO:0000256" key="3">
    <source>
        <dbReference type="ARBA" id="ARBA00023125"/>
    </source>
</evidence>
<dbReference type="InterPro" id="IPR019734">
    <property type="entry name" value="TPR_rpt"/>
</dbReference>
<feature type="coiled-coil region" evidence="6">
    <location>
        <begin position="97"/>
        <end position="132"/>
    </location>
</feature>
<dbReference type="InterPro" id="IPR027417">
    <property type="entry name" value="P-loop_NTPase"/>
</dbReference>
<gene>
    <name evidence="9" type="ORF">ABN611_33900</name>
</gene>
<dbReference type="GO" id="GO:0003677">
    <property type="term" value="F:DNA binding"/>
    <property type="evidence" value="ECO:0007669"/>
    <property type="project" value="UniProtKB-UniRule"/>
</dbReference>
<dbReference type="InterPro" id="IPR001867">
    <property type="entry name" value="OmpR/PhoB-type_DNA-bd"/>
</dbReference>
<evidence type="ECO:0000256" key="7">
    <source>
        <dbReference type="SAM" id="MobiDB-lite"/>
    </source>
</evidence>
<feature type="compositionally biased region" description="Low complexity" evidence="7">
    <location>
        <begin position="251"/>
        <end position="273"/>
    </location>
</feature>
<dbReference type="AlphaFoldDB" id="A0AAU7TA77"/>
<dbReference type="PANTHER" id="PTHR35807">
    <property type="entry name" value="TRANSCRIPTIONAL REGULATOR REDD-RELATED"/>
    <property type="match status" value="1"/>
</dbReference>
<feature type="region of interest" description="Disordered" evidence="7">
    <location>
        <begin position="949"/>
        <end position="968"/>
    </location>
</feature>
<keyword evidence="3 5" id="KW-0238">DNA-binding</keyword>
<dbReference type="InterPro" id="IPR011990">
    <property type="entry name" value="TPR-like_helical_dom_sf"/>
</dbReference>
<dbReference type="PANTHER" id="PTHR35807:SF1">
    <property type="entry name" value="TRANSCRIPTIONAL REGULATOR REDD"/>
    <property type="match status" value="1"/>
</dbReference>
<accession>A0AAU7TA77</accession>
<dbReference type="Gene3D" id="3.40.50.300">
    <property type="entry name" value="P-loop containing nucleotide triphosphate hydrolases"/>
    <property type="match status" value="1"/>
</dbReference>
<dbReference type="PROSITE" id="PS51755">
    <property type="entry name" value="OMPR_PHOB"/>
    <property type="match status" value="1"/>
</dbReference>
<dbReference type="SUPFAM" id="SSF46894">
    <property type="entry name" value="C-terminal effector domain of the bipartite response regulators"/>
    <property type="match status" value="1"/>
</dbReference>
<dbReference type="SUPFAM" id="SSF52540">
    <property type="entry name" value="P-loop containing nucleoside triphosphate hydrolases"/>
    <property type="match status" value="1"/>
</dbReference>
<keyword evidence="6" id="KW-0175">Coiled coil</keyword>
<dbReference type="InterPro" id="IPR036388">
    <property type="entry name" value="WH-like_DNA-bd_sf"/>
</dbReference>
<evidence type="ECO:0000256" key="4">
    <source>
        <dbReference type="ARBA" id="ARBA00023163"/>
    </source>
</evidence>
<dbReference type="SMART" id="SM00862">
    <property type="entry name" value="Trans_reg_C"/>
    <property type="match status" value="1"/>
</dbReference>
<feature type="domain" description="OmpR/PhoB-type" evidence="8">
    <location>
        <begin position="1"/>
        <end position="99"/>
    </location>
</feature>
<dbReference type="GO" id="GO:0043531">
    <property type="term" value="F:ADP binding"/>
    <property type="evidence" value="ECO:0007669"/>
    <property type="project" value="InterPro"/>
</dbReference>
<dbReference type="CDD" id="cd00383">
    <property type="entry name" value="trans_reg_C"/>
    <property type="match status" value="1"/>
</dbReference>
<dbReference type="Pfam" id="PF03704">
    <property type="entry name" value="BTAD"/>
    <property type="match status" value="1"/>
</dbReference>
<comment type="similarity">
    <text evidence="1">Belongs to the AfsR/DnrI/RedD regulatory family.</text>
</comment>
<dbReference type="SMART" id="SM00028">
    <property type="entry name" value="TPR"/>
    <property type="match status" value="5"/>
</dbReference>
<feature type="region of interest" description="Disordered" evidence="7">
    <location>
        <begin position="251"/>
        <end position="286"/>
    </location>
</feature>
<dbReference type="Pfam" id="PF00486">
    <property type="entry name" value="Trans_reg_C"/>
    <property type="match status" value="1"/>
</dbReference>
<proteinExistence type="inferred from homology"/>
<protein>
    <submittedName>
        <fullName evidence="9">BTAD domain-containing putative transcriptional regulator</fullName>
    </submittedName>
</protein>
<dbReference type="GO" id="GO:0000160">
    <property type="term" value="P:phosphorelay signal transduction system"/>
    <property type="evidence" value="ECO:0007669"/>
    <property type="project" value="InterPro"/>
</dbReference>
<dbReference type="CDD" id="cd15831">
    <property type="entry name" value="BTAD"/>
    <property type="match status" value="1"/>
</dbReference>
<sequence length="968" mass="103449">MAGDGVEIRVLGPVEVTVGGRAACVGGQRAQQVLAALLMEAGRAVSADELIDAVWDDSPPASARTQLSIQVSTLRRAFAAAGCAREIIETTQHGYRLNDQEVRIDLAEAERLRAEAQAASDLEDAADRLRAALALWRGTALRELSTRALSASAQRLADLRLTIAEQLYDVELVLGRHRQAIAELSALVAEQPLREHLRAQLMTALWRSGRPVEALECYREGRDVLVEELGIEPCQELRDLEHAVLAGAIPPGGTPAGATPDGAAVASAGTASGPPQAMADNGSGAESVVPAELPLGVPTFTGREDAVRRLCDQLTADQPRPSAIAALAGPGGVGKSELAVHVGHLVAGAFPDGQLYVDLRGSTPDVAPLEPADVLGRFLRSLGAADTAIPADTDEAAARFRSMTSELRLLVVLDNASDAGQVEPLIPAGHACRTLVTSRRILSTLPGAVLEPLDMLSEADALTLLSRLVGPARVDLTQPTQRQAALDVVRLCGSLPLAVSIAASRLTSRPSWSLRTLADRLAATQQDKRSRLAELQTEDRGVRTSFQVSYQELGGQEQRLFRLVNLLDAADVGVPVVAALAGTDVATAEDLLESLVDMQLLESNRPERYGAHDLLRLFGRDLAGEVDDEASRTAAVRRALHCYLATSRTACRLLNADAAWRTEVGPASLDADGVELRDRDEVYRWLDAEVGNLSAIVRQAANVDPGLAAAICSAVGLKMTLRGRHRDRLRLGELLLAAATEPLHRAVAHENIGAALLRWGDYGLALEHLSRALSGYREIANEAGQAVQLAAMASTYRLLERYDESIAHSRAAIELNRRTERPTALADSLTSLGLTYRHAGRPADEVAAHTEALTIAEPLAETNWLANILCNLAEATRLAGDPNQALAHFERAHEASRRSEATQTLLDAEIWWGLGRTQADLGARTIARDCWHRSAAILHDLGLITTAEKQQITDSSTPAAPDLIGRNT</sequence>
<evidence type="ECO:0000256" key="2">
    <source>
        <dbReference type="ARBA" id="ARBA00023015"/>
    </source>
</evidence>
<evidence type="ECO:0000256" key="6">
    <source>
        <dbReference type="SAM" id="Coils"/>
    </source>
</evidence>